<dbReference type="SUPFAM" id="SSF53335">
    <property type="entry name" value="S-adenosyl-L-methionine-dependent methyltransferases"/>
    <property type="match status" value="1"/>
</dbReference>
<evidence type="ECO:0000313" key="1">
    <source>
        <dbReference type="EMBL" id="MEA5441880.1"/>
    </source>
</evidence>
<comment type="caution">
    <text evidence="1">The sequence shown here is derived from an EMBL/GenBank/DDBJ whole genome shotgun (WGS) entry which is preliminary data.</text>
</comment>
<organism evidence="1 2">
    <name type="scientific">Cyanobium gracile UHCC 0281</name>
    <dbReference type="NCBI Taxonomy" id="3110309"/>
    <lineage>
        <taxon>Bacteria</taxon>
        <taxon>Bacillati</taxon>
        <taxon>Cyanobacteriota</taxon>
        <taxon>Cyanophyceae</taxon>
        <taxon>Synechococcales</taxon>
        <taxon>Prochlorococcaceae</taxon>
        <taxon>Cyanobium</taxon>
    </lineage>
</organism>
<dbReference type="Pfam" id="PF13489">
    <property type="entry name" value="Methyltransf_23"/>
    <property type="match status" value="1"/>
</dbReference>
<keyword evidence="1" id="KW-0808">Transferase</keyword>
<accession>A0ABU5STQ7</accession>
<dbReference type="Proteomes" id="UP001302329">
    <property type="component" value="Unassembled WGS sequence"/>
</dbReference>
<dbReference type="PANTHER" id="PTHR43861:SF6">
    <property type="entry name" value="METHYLTRANSFERASE TYPE 11"/>
    <property type="match status" value="1"/>
</dbReference>
<proteinExistence type="predicted"/>
<protein>
    <submittedName>
        <fullName evidence="1">Methyltransferase domain-containing protein</fullName>
    </submittedName>
</protein>
<dbReference type="InterPro" id="IPR029063">
    <property type="entry name" value="SAM-dependent_MTases_sf"/>
</dbReference>
<dbReference type="Gene3D" id="3.40.50.150">
    <property type="entry name" value="Vaccinia Virus protein VP39"/>
    <property type="match status" value="1"/>
</dbReference>
<reference evidence="1 2" key="1">
    <citation type="submission" date="2023-12" db="EMBL/GenBank/DDBJ databases">
        <title>Baltic Sea Cyanobacteria.</title>
        <authorList>
            <person name="Delbaje E."/>
            <person name="Fewer D.P."/>
            <person name="Shishido T.K."/>
        </authorList>
    </citation>
    <scope>NUCLEOTIDE SEQUENCE [LARGE SCALE GENOMIC DNA]</scope>
    <source>
        <strain evidence="1 2">UHCC 0281</strain>
    </source>
</reference>
<keyword evidence="1" id="KW-0489">Methyltransferase</keyword>
<dbReference type="PANTHER" id="PTHR43861">
    <property type="entry name" value="TRANS-ACONITATE 2-METHYLTRANSFERASE-RELATED"/>
    <property type="match status" value="1"/>
</dbReference>
<name>A0ABU5STQ7_9CYAN</name>
<keyword evidence="2" id="KW-1185">Reference proteome</keyword>
<gene>
    <name evidence="1" type="ORF">VB739_04875</name>
</gene>
<dbReference type="GO" id="GO:0008168">
    <property type="term" value="F:methyltransferase activity"/>
    <property type="evidence" value="ECO:0007669"/>
    <property type="project" value="UniProtKB-KW"/>
</dbReference>
<dbReference type="CDD" id="cd02440">
    <property type="entry name" value="AdoMet_MTases"/>
    <property type="match status" value="1"/>
</dbReference>
<sequence>MKFHTKQSGSAIEDSPFGGHAKLVQQLPVRALEDMYKQKCELDVSQYLDGLAYISQYKCRKTGMLFWRPKEISGDEAFYAEISKKWPSYYKEERWEYHQARNQIIHSQAESILEIGCGRGYFLRSLEPLGVNGVGLELNKDAIHNKETKSQVLQQTLQDFRSHNPHSIDAVCSFQVLEHVCDPYQFLSDCVDVVKPGGKIIISTPNHEYPDHAMMRDAFDLPPHHLNHFNRRVFQRIGKILSLRIVGIYSQPHNLGVHTNDRKPNLFTHLASRALSHGWQAANQLIGQTTSNPRVGHTILAIFQKP</sequence>
<dbReference type="RefSeq" id="WP_323355983.1">
    <property type="nucleotide sequence ID" value="NZ_JAYGHY010000009.1"/>
</dbReference>
<evidence type="ECO:0000313" key="2">
    <source>
        <dbReference type="Proteomes" id="UP001302329"/>
    </source>
</evidence>
<dbReference type="GO" id="GO:0032259">
    <property type="term" value="P:methylation"/>
    <property type="evidence" value="ECO:0007669"/>
    <property type="project" value="UniProtKB-KW"/>
</dbReference>
<dbReference type="EMBL" id="JAYGHY010000009">
    <property type="protein sequence ID" value="MEA5441880.1"/>
    <property type="molecule type" value="Genomic_DNA"/>
</dbReference>